<feature type="compositionally biased region" description="Polar residues" evidence="1">
    <location>
        <begin position="200"/>
        <end position="215"/>
    </location>
</feature>
<keyword evidence="2" id="KW-0812">Transmembrane</keyword>
<dbReference type="AlphaFoldDB" id="A0A9P8VBV1"/>
<feature type="region of interest" description="Disordered" evidence="1">
    <location>
        <begin position="198"/>
        <end position="292"/>
    </location>
</feature>
<organism evidence="3 4">
    <name type="scientific">Plectosphaerella plurivora</name>
    <dbReference type="NCBI Taxonomy" id="936078"/>
    <lineage>
        <taxon>Eukaryota</taxon>
        <taxon>Fungi</taxon>
        <taxon>Dikarya</taxon>
        <taxon>Ascomycota</taxon>
        <taxon>Pezizomycotina</taxon>
        <taxon>Sordariomycetes</taxon>
        <taxon>Hypocreomycetidae</taxon>
        <taxon>Glomerellales</taxon>
        <taxon>Plectosphaerellaceae</taxon>
        <taxon>Plectosphaerella</taxon>
    </lineage>
</organism>
<evidence type="ECO:0008006" key="5">
    <source>
        <dbReference type="Google" id="ProtNLM"/>
    </source>
</evidence>
<proteinExistence type="predicted"/>
<reference evidence="3" key="1">
    <citation type="journal article" date="2021" name="Nat. Commun.">
        <title>Genetic determinants of endophytism in the Arabidopsis root mycobiome.</title>
        <authorList>
            <person name="Mesny F."/>
            <person name="Miyauchi S."/>
            <person name="Thiergart T."/>
            <person name="Pickel B."/>
            <person name="Atanasova L."/>
            <person name="Karlsson M."/>
            <person name="Huettel B."/>
            <person name="Barry K.W."/>
            <person name="Haridas S."/>
            <person name="Chen C."/>
            <person name="Bauer D."/>
            <person name="Andreopoulos W."/>
            <person name="Pangilinan J."/>
            <person name="LaButti K."/>
            <person name="Riley R."/>
            <person name="Lipzen A."/>
            <person name="Clum A."/>
            <person name="Drula E."/>
            <person name="Henrissat B."/>
            <person name="Kohler A."/>
            <person name="Grigoriev I.V."/>
            <person name="Martin F.M."/>
            <person name="Hacquard S."/>
        </authorList>
    </citation>
    <scope>NUCLEOTIDE SEQUENCE</scope>
    <source>
        <strain evidence="3">MPI-SDFR-AT-0117</strain>
    </source>
</reference>
<evidence type="ECO:0000256" key="2">
    <source>
        <dbReference type="SAM" id="Phobius"/>
    </source>
</evidence>
<name>A0A9P8VBV1_9PEZI</name>
<comment type="caution">
    <text evidence="3">The sequence shown here is derived from an EMBL/GenBank/DDBJ whole genome shotgun (WGS) entry which is preliminary data.</text>
</comment>
<keyword evidence="2" id="KW-0472">Membrane</keyword>
<dbReference type="Proteomes" id="UP000770015">
    <property type="component" value="Unassembled WGS sequence"/>
</dbReference>
<keyword evidence="4" id="KW-1185">Reference proteome</keyword>
<accession>A0A9P8VBV1</accession>
<feature type="compositionally biased region" description="Low complexity" evidence="1">
    <location>
        <begin position="216"/>
        <end position="289"/>
    </location>
</feature>
<protein>
    <recommendedName>
        <fullName evidence="5">Mid2 domain-containing protein</fullName>
    </recommendedName>
</protein>
<dbReference type="OrthoDB" id="5386093at2759"/>
<evidence type="ECO:0000313" key="3">
    <source>
        <dbReference type="EMBL" id="KAH6685946.1"/>
    </source>
</evidence>
<dbReference type="EMBL" id="JAGSXJ010000014">
    <property type="protein sequence ID" value="KAH6685946.1"/>
    <property type="molecule type" value="Genomic_DNA"/>
</dbReference>
<feature type="region of interest" description="Disordered" evidence="1">
    <location>
        <begin position="482"/>
        <end position="525"/>
    </location>
</feature>
<feature type="transmembrane region" description="Helical" evidence="2">
    <location>
        <begin position="300"/>
        <end position="322"/>
    </location>
</feature>
<keyword evidence="2" id="KW-1133">Transmembrane helix</keyword>
<feature type="region of interest" description="Disordered" evidence="1">
    <location>
        <begin position="326"/>
        <end position="349"/>
    </location>
</feature>
<feature type="compositionally biased region" description="Polar residues" evidence="1">
    <location>
        <begin position="508"/>
        <end position="525"/>
    </location>
</feature>
<gene>
    <name evidence="3" type="ORF">F5X68DRAFT_209572</name>
</gene>
<sequence length="525" mass="53680">MQPPKNSRMRLRRPQPPPSTGQGLAYVCLVAMAGLAEAHAYPRQTTVDFHILDVQPYPPAPTTFPQPADGPRRRQADDFNTICGYIGGDPGLPATCSAGSHCVVDTHVGAIGCCPNNGICTSGVFTSCVDANSGPQLEVNPYVFTCGGSDVCYRNQFEGGNFQYGCGSASNMAATVAPTASGLSAARPVVVSVSAPMDQAPSTLSAPTTLGSITRASQSSESGTTTASGSSTGSTTEASTESSTESSTSDTTSQASSTTSSGSSSSTNVSAESATPDPSSAASGDAPDASGGGGVNKKGAIIGGAISGAAILIGLILVAFFWKKKRQGNERKGPGAGGTKRYISPPMTNGQGRGFTPIASNLDPYDQGYQPGPHGTTTTILGGKAFADPGRHPAVSSTEVGQPYAYAYGPGGEVIPMQEPGRRSDFGDTSDDRVPLNHEYGDFSRGFSDALSRIEEEESRPASAVVNNHGMGTYGTGAGYGAGVGEPASPPATGSYSPRGGGQGGPLWQQNRRQSRNMMWMQQSP</sequence>
<evidence type="ECO:0000256" key="1">
    <source>
        <dbReference type="SAM" id="MobiDB-lite"/>
    </source>
</evidence>
<feature type="region of interest" description="Disordered" evidence="1">
    <location>
        <begin position="1"/>
        <end position="20"/>
    </location>
</feature>
<evidence type="ECO:0000313" key="4">
    <source>
        <dbReference type="Proteomes" id="UP000770015"/>
    </source>
</evidence>